<keyword evidence="3" id="KW-0597">Phosphoprotein</keyword>
<evidence type="ECO:0000256" key="8">
    <source>
        <dbReference type="ARBA" id="ARBA00023012"/>
    </source>
</evidence>
<comment type="caution">
    <text evidence="12">The sequence shown here is derived from an EMBL/GenBank/DDBJ whole genome shotgun (WGS) entry which is preliminary data.</text>
</comment>
<dbReference type="RefSeq" id="WP_380579436.1">
    <property type="nucleotide sequence ID" value="NZ_JBHSQJ010000010.1"/>
</dbReference>
<dbReference type="InterPro" id="IPR011712">
    <property type="entry name" value="Sig_transdc_His_kin_sub3_dim/P"/>
</dbReference>
<evidence type="ECO:0000256" key="2">
    <source>
        <dbReference type="ARBA" id="ARBA00012438"/>
    </source>
</evidence>
<sequence>MKIVGRALREPFAGRAWREAVYCLLGLPLAVLGLAAVLVTCFVCVVGVLSTGVLLPLLPLALAANRGLGAAHRALARVLLHWTTPTPPRPRHPGGLAGLVNRLTDAASWRSVGYLALRFPLGAVQFALGFVWWVYSVSFLLYPLLWQLQGRPRGDATLQFAGLSLDTWPRALLVRAAGAVLLLAWPWVARGPLAVDRQLMLRLLGPSATSLRLAHLAETREHAINEAAATLRRIERDLHDGAQARLVALGMKLDRAERRLDRGDPDQAKALLREARGETREIVRELRELVRGIHPPALDGGLEPALTTLAARAPVPTTVHVAVAARPRAATETLLYFAAAELLTNACKHAEATQVAITVLGQDGSLRLQVTDDGRGGAALPGPEAGPGRGPGSSGLRGLAERARAADGRLRVDSPPGGPTTVTLELDE</sequence>
<accession>A0ABW1FW33</accession>
<dbReference type="CDD" id="cd16917">
    <property type="entry name" value="HATPase_UhpB-NarQ-NarX-like"/>
    <property type="match status" value="1"/>
</dbReference>
<organism evidence="12 13">
    <name type="scientific">Streptacidiphilus monticola</name>
    <dbReference type="NCBI Taxonomy" id="2161674"/>
    <lineage>
        <taxon>Bacteria</taxon>
        <taxon>Bacillati</taxon>
        <taxon>Actinomycetota</taxon>
        <taxon>Actinomycetes</taxon>
        <taxon>Kitasatosporales</taxon>
        <taxon>Streptomycetaceae</taxon>
        <taxon>Streptacidiphilus</taxon>
    </lineage>
</organism>
<comment type="catalytic activity">
    <reaction evidence="1">
        <text>ATP + protein L-histidine = ADP + protein N-phospho-L-histidine.</text>
        <dbReference type="EC" id="2.7.13.3"/>
    </reaction>
</comment>
<dbReference type="Pfam" id="PF07730">
    <property type="entry name" value="HisKA_3"/>
    <property type="match status" value="1"/>
</dbReference>
<dbReference type="SMART" id="SM00387">
    <property type="entry name" value="HATPase_c"/>
    <property type="match status" value="1"/>
</dbReference>
<evidence type="ECO:0000259" key="11">
    <source>
        <dbReference type="SMART" id="SM00387"/>
    </source>
</evidence>
<evidence type="ECO:0000256" key="9">
    <source>
        <dbReference type="SAM" id="MobiDB-lite"/>
    </source>
</evidence>
<dbReference type="InterPro" id="IPR003594">
    <property type="entry name" value="HATPase_dom"/>
</dbReference>
<keyword evidence="13" id="KW-1185">Reference proteome</keyword>
<evidence type="ECO:0000256" key="10">
    <source>
        <dbReference type="SAM" id="Phobius"/>
    </source>
</evidence>
<feature type="compositionally biased region" description="Basic and acidic residues" evidence="9">
    <location>
        <begin position="399"/>
        <end position="412"/>
    </location>
</feature>
<reference evidence="13" key="1">
    <citation type="journal article" date="2019" name="Int. J. Syst. Evol. Microbiol.">
        <title>The Global Catalogue of Microorganisms (GCM) 10K type strain sequencing project: providing services to taxonomists for standard genome sequencing and annotation.</title>
        <authorList>
            <consortium name="The Broad Institute Genomics Platform"/>
            <consortium name="The Broad Institute Genome Sequencing Center for Infectious Disease"/>
            <person name="Wu L."/>
            <person name="Ma J."/>
        </authorList>
    </citation>
    <scope>NUCLEOTIDE SEQUENCE [LARGE SCALE GENOMIC DNA]</scope>
    <source>
        <strain evidence="13">JCM 4816</strain>
    </source>
</reference>
<dbReference type="SUPFAM" id="SSF55874">
    <property type="entry name" value="ATPase domain of HSP90 chaperone/DNA topoisomerase II/histidine kinase"/>
    <property type="match status" value="1"/>
</dbReference>
<dbReference type="EC" id="2.7.13.3" evidence="2"/>
<feature type="domain" description="Histidine kinase/HSP90-like ATPase" evidence="11">
    <location>
        <begin position="330"/>
        <end position="428"/>
    </location>
</feature>
<dbReference type="InterPro" id="IPR050482">
    <property type="entry name" value="Sensor_HK_TwoCompSys"/>
</dbReference>
<feature type="transmembrane region" description="Helical" evidence="10">
    <location>
        <begin position="167"/>
        <end position="188"/>
    </location>
</feature>
<evidence type="ECO:0000256" key="3">
    <source>
        <dbReference type="ARBA" id="ARBA00022553"/>
    </source>
</evidence>
<dbReference type="Proteomes" id="UP001596174">
    <property type="component" value="Unassembled WGS sequence"/>
</dbReference>
<keyword evidence="10" id="KW-1133">Transmembrane helix</keyword>
<gene>
    <name evidence="12" type="ORF">ACFP3V_03190</name>
</gene>
<dbReference type="EMBL" id="JBHSQJ010000010">
    <property type="protein sequence ID" value="MFC5906228.1"/>
    <property type="molecule type" value="Genomic_DNA"/>
</dbReference>
<keyword evidence="6 12" id="KW-0418">Kinase</keyword>
<evidence type="ECO:0000256" key="1">
    <source>
        <dbReference type="ARBA" id="ARBA00000085"/>
    </source>
</evidence>
<keyword evidence="10" id="KW-0472">Membrane</keyword>
<evidence type="ECO:0000256" key="7">
    <source>
        <dbReference type="ARBA" id="ARBA00022840"/>
    </source>
</evidence>
<dbReference type="Gene3D" id="1.20.5.1930">
    <property type="match status" value="1"/>
</dbReference>
<evidence type="ECO:0000256" key="5">
    <source>
        <dbReference type="ARBA" id="ARBA00022741"/>
    </source>
</evidence>
<dbReference type="PANTHER" id="PTHR24421:SF10">
    <property type="entry name" value="NITRATE_NITRITE SENSOR PROTEIN NARQ"/>
    <property type="match status" value="1"/>
</dbReference>
<protein>
    <recommendedName>
        <fullName evidence="2">histidine kinase</fullName>
        <ecNumber evidence="2">2.7.13.3</ecNumber>
    </recommendedName>
</protein>
<name>A0ABW1FW33_9ACTN</name>
<dbReference type="Pfam" id="PF13796">
    <property type="entry name" value="Sensor"/>
    <property type="match status" value="1"/>
</dbReference>
<dbReference type="Gene3D" id="3.30.565.10">
    <property type="entry name" value="Histidine kinase-like ATPase, C-terminal domain"/>
    <property type="match status" value="1"/>
</dbReference>
<dbReference type="InterPro" id="IPR025828">
    <property type="entry name" value="Put_sensor_dom"/>
</dbReference>
<proteinExistence type="predicted"/>
<keyword evidence="7" id="KW-0067">ATP-binding</keyword>
<dbReference type="GO" id="GO:0016301">
    <property type="term" value="F:kinase activity"/>
    <property type="evidence" value="ECO:0007669"/>
    <property type="project" value="UniProtKB-KW"/>
</dbReference>
<feature type="transmembrane region" description="Helical" evidence="10">
    <location>
        <begin position="123"/>
        <end position="146"/>
    </location>
</feature>
<evidence type="ECO:0000313" key="13">
    <source>
        <dbReference type="Proteomes" id="UP001596174"/>
    </source>
</evidence>
<keyword evidence="8" id="KW-0902">Two-component regulatory system</keyword>
<evidence type="ECO:0000313" key="12">
    <source>
        <dbReference type="EMBL" id="MFC5906228.1"/>
    </source>
</evidence>
<evidence type="ECO:0000256" key="4">
    <source>
        <dbReference type="ARBA" id="ARBA00022679"/>
    </source>
</evidence>
<keyword evidence="4" id="KW-0808">Transferase</keyword>
<keyword evidence="5" id="KW-0547">Nucleotide-binding</keyword>
<evidence type="ECO:0000256" key="6">
    <source>
        <dbReference type="ARBA" id="ARBA00022777"/>
    </source>
</evidence>
<dbReference type="Pfam" id="PF02518">
    <property type="entry name" value="HATPase_c"/>
    <property type="match status" value="1"/>
</dbReference>
<feature type="region of interest" description="Disordered" evidence="9">
    <location>
        <begin position="370"/>
        <end position="428"/>
    </location>
</feature>
<feature type="transmembrane region" description="Helical" evidence="10">
    <location>
        <begin position="21"/>
        <end position="49"/>
    </location>
</feature>
<dbReference type="PANTHER" id="PTHR24421">
    <property type="entry name" value="NITRATE/NITRITE SENSOR PROTEIN NARX-RELATED"/>
    <property type="match status" value="1"/>
</dbReference>
<dbReference type="InterPro" id="IPR036890">
    <property type="entry name" value="HATPase_C_sf"/>
</dbReference>
<feature type="compositionally biased region" description="Gly residues" evidence="9">
    <location>
        <begin position="385"/>
        <end position="395"/>
    </location>
</feature>
<keyword evidence="10" id="KW-0812">Transmembrane</keyword>